<dbReference type="InterPro" id="IPR006015">
    <property type="entry name" value="Universal_stress_UspA"/>
</dbReference>
<sequence length="295" mass="31876">MFPDAAPHSLPTVTVGLDESDASRAAADWAAREALLRELPLRVLLVRAIPQAPEPREPDYAALRTWADSSTRGEIGRLTLRYPGLRAVREQPTGVPAQVLTEASEQAELLVLGSRALGAVQGFLVGSVAQLTVARARCPVVLVRATADAPAPDPAGDVLVGLDLRHPAEDVLAFAFRAAELRGVPLRILTAWHLPHSYGLYPPVEPDFITREARDWTRRLSEAVRPWREKHPAVRVREIPAEGGAAQRLLAEAAEAALVVVGRRNRRSRTGAHIGPVAHALMHHAPAPLAVVPHD</sequence>
<dbReference type="Proteomes" id="UP001183388">
    <property type="component" value="Unassembled WGS sequence"/>
</dbReference>
<dbReference type="InterPro" id="IPR006016">
    <property type="entry name" value="UspA"/>
</dbReference>
<dbReference type="RefSeq" id="WP_311632737.1">
    <property type="nucleotide sequence ID" value="NZ_JAVREN010000046.1"/>
</dbReference>
<evidence type="ECO:0000256" key="1">
    <source>
        <dbReference type="ARBA" id="ARBA00008791"/>
    </source>
</evidence>
<accession>A0ABU2LDV9</accession>
<protein>
    <submittedName>
        <fullName evidence="3">Universal stress protein</fullName>
    </submittedName>
</protein>
<feature type="domain" description="UspA" evidence="2">
    <location>
        <begin position="158"/>
        <end position="293"/>
    </location>
</feature>
<keyword evidence="4" id="KW-1185">Reference proteome</keyword>
<evidence type="ECO:0000313" key="4">
    <source>
        <dbReference type="Proteomes" id="UP001183388"/>
    </source>
</evidence>
<name>A0ABU2LDV9_9ACTN</name>
<organism evidence="3 4">
    <name type="scientific">Streptomyces boetiae</name>
    <dbReference type="NCBI Taxonomy" id="3075541"/>
    <lineage>
        <taxon>Bacteria</taxon>
        <taxon>Bacillati</taxon>
        <taxon>Actinomycetota</taxon>
        <taxon>Actinomycetes</taxon>
        <taxon>Kitasatosporales</taxon>
        <taxon>Streptomycetaceae</taxon>
        <taxon>Streptomyces</taxon>
    </lineage>
</organism>
<feature type="domain" description="UspA" evidence="2">
    <location>
        <begin position="12"/>
        <end position="144"/>
    </location>
</feature>
<reference evidence="4" key="1">
    <citation type="submission" date="2023-07" db="EMBL/GenBank/DDBJ databases">
        <title>30 novel species of actinomycetes from the DSMZ collection.</title>
        <authorList>
            <person name="Nouioui I."/>
        </authorList>
    </citation>
    <scope>NUCLEOTIDE SEQUENCE [LARGE SCALE GENOMIC DNA]</scope>
    <source>
        <strain evidence="4">DSM 44917</strain>
    </source>
</reference>
<evidence type="ECO:0000313" key="3">
    <source>
        <dbReference type="EMBL" id="MDT0309775.1"/>
    </source>
</evidence>
<dbReference type="Gene3D" id="3.40.50.620">
    <property type="entry name" value="HUPs"/>
    <property type="match status" value="2"/>
</dbReference>
<dbReference type="PANTHER" id="PTHR46553:SF3">
    <property type="entry name" value="ADENINE NUCLEOTIDE ALPHA HYDROLASES-LIKE SUPERFAMILY PROTEIN"/>
    <property type="match status" value="1"/>
</dbReference>
<proteinExistence type="inferred from homology"/>
<dbReference type="SUPFAM" id="SSF52402">
    <property type="entry name" value="Adenine nucleotide alpha hydrolases-like"/>
    <property type="match status" value="2"/>
</dbReference>
<comment type="similarity">
    <text evidence="1">Belongs to the universal stress protein A family.</text>
</comment>
<dbReference type="EMBL" id="JAVREN010000046">
    <property type="protein sequence ID" value="MDT0309775.1"/>
    <property type="molecule type" value="Genomic_DNA"/>
</dbReference>
<comment type="caution">
    <text evidence="3">The sequence shown here is derived from an EMBL/GenBank/DDBJ whole genome shotgun (WGS) entry which is preliminary data.</text>
</comment>
<dbReference type="InterPro" id="IPR014729">
    <property type="entry name" value="Rossmann-like_a/b/a_fold"/>
</dbReference>
<evidence type="ECO:0000259" key="2">
    <source>
        <dbReference type="Pfam" id="PF00582"/>
    </source>
</evidence>
<dbReference type="Pfam" id="PF00582">
    <property type="entry name" value="Usp"/>
    <property type="match status" value="2"/>
</dbReference>
<dbReference type="PANTHER" id="PTHR46553">
    <property type="entry name" value="ADENINE NUCLEOTIDE ALPHA HYDROLASES-LIKE SUPERFAMILY PROTEIN"/>
    <property type="match status" value="1"/>
</dbReference>
<dbReference type="PRINTS" id="PR01438">
    <property type="entry name" value="UNVRSLSTRESS"/>
</dbReference>
<gene>
    <name evidence="3" type="ORF">RM780_22865</name>
</gene>